<reference evidence="3" key="1">
    <citation type="journal article" date="2023" name="IMA Fungus">
        <title>Comparative genomic study of the Penicillium genus elucidates a diverse pangenome and 15 lateral gene transfer events.</title>
        <authorList>
            <person name="Petersen C."/>
            <person name="Sorensen T."/>
            <person name="Nielsen M.R."/>
            <person name="Sondergaard T.E."/>
            <person name="Sorensen J.L."/>
            <person name="Fitzpatrick D.A."/>
            <person name="Frisvad J.C."/>
            <person name="Nielsen K.L."/>
        </authorList>
    </citation>
    <scope>NUCLEOTIDE SEQUENCE</scope>
    <source>
        <strain evidence="3">IBT 17514</strain>
    </source>
</reference>
<feature type="compositionally biased region" description="Polar residues" evidence="1">
    <location>
        <begin position="94"/>
        <end position="108"/>
    </location>
</feature>
<dbReference type="AlphaFoldDB" id="A0AAD6HI45"/>
<keyword evidence="4" id="KW-1185">Reference proteome</keyword>
<name>A0AAD6HI45_9EURO</name>
<proteinExistence type="predicted"/>
<feature type="compositionally biased region" description="Basic residues" evidence="1">
    <location>
        <begin position="139"/>
        <end position="151"/>
    </location>
</feature>
<evidence type="ECO:0000313" key="4">
    <source>
        <dbReference type="Proteomes" id="UP001215712"/>
    </source>
</evidence>
<evidence type="ECO:0000313" key="3">
    <source>
        <dbReference type="EMBL" id="KAJ5719250.1"/>
    </source>
</evidence>
<sequence length="157" mass="17808">MPKNPQFAYEAKQPAFLQKLRGQYGSDTSGRLERPAPRPRKAKDPKDDEEDEPVYIDEESNEVISKEEYQALAQGETTKEEDRTSKEPTLAEEGQTQGQSSVKQSNLTEVGGQRKRKQAKVVGDEENKAELEETPKATEKHRKSKKGKKIKLSFDEE</sequence>
<organism evidence="3 4">
    <name type="scientific">Penicillium malachiteum</name>
    <dbReference type="NCBI Taxonomy" id="1324776"/>
    <lineage>
        <taxon>Eukaryota</taxon>
        <taxon>Fungi</taxon>
        <taxon>Dikarya</taxon>
        <taxon>Ascomycota</taxon>
        <taxon>Pezizomycotina</taxon>
        <taxon>Eurotiomycetes</taxon>
        <taxon>Eurotiomycetidae</taxon>
        <taxon>Eurotiales</taxon>
        <taxon>Aspergillaceae</taxon>
        <taxon>Penicillium</taxon>
    </lineage>
</organism>
<feature type="domain" description="DUF4604" evidence="2">
    <location>
        <begin position="8"/>
        <end position="157"/>
    </location>
</feature>
<gene>
    <name evidence="3" type="ORF">N7493_007705</name>
</gene>
<reference evidence="3" key="2">
    <citation type="submission" date="2023-01" db="EMBL/GenBank/DDBJ databases">
        <authorList>
            <person name="Petersen C."/>
        </authorList>
    </citation>
    <scope>NUCLEOTIDE SEQUENCE</scope>
    <source>
        <strain evidence="3">IBT 17514</strain>
    </source>
</reference>
<feature type="compositionally biased region" description="Basic and acidic residues" evidence="1">
    <location>
        <begin position="122"/>
        <end position="138"/>
    </location>
</feature>
<dbReference type="Pfam" id="PF15377">
    <property type="entry name" value="DUF4604"/>
    <property type="match status" value="1"/>
</dbReference>
<dbReference type="InterPro" id="IPR027911">
    <property type="entry name" value="DUF4604"/>
</dbReference>
<feature type="compositionally biased region" description="Acidic residues" evidence="1">
    <location>
        <begin position="47"/>
        <end position="61"/>
    </location>
</feature>
<comment type="caution">
    <text evidence="3">The sequence shown here is derived from an EMBL/GenBank/DDBJ whole genome shotgun (WGS) entry which is preliminary data.</text>
</comment>
<feature type="compositionally biased region" description="Basic and acidic residues" evidence="1">
    <location>
        <begin position="77"/>
        <end position="86"/>
    </location>
</feature>
<dbReference type="EMBL" id="JAQJAN010000011">
    <property type="protein sequence ID" value="KAJ5719250.1"/>
    <property type="molecule type" value="Genomic_DNA"/>
</dbReference>
<dbReference type="Proteomes" id="UP001215712">
    <property type="component" value="Unassembled WGS sequence"/>
</dbReference>
<protein>
    <recommendedName>
        <fullName evidence="2">DUF4604 domain-containing protein</fullName>
    </recommendedName>
</protein>
<evidence type="ECO:0000256" key="1">
    <source>
        <dbReference type="SAM" id="MobiDB-lite"/>
    </source>
</evidence>
<feature type="compositionally biased region" description="Basic and acidic residues" evidence="1">
    <location>
        <begin position="30"/>
        <end position="46"/>
    </location>
</feature>
<evidence type="ECO:0000259" key="2">
    <source>
        <dbReference type="Pfam" id="PF15377"/>
    </source>
</evidence>
<feature type="region of interest" description="Disordered" evidence="1">
    <location>
        <begin position="1"/>
        <end position="157"/>
    </location>
</feature>
<accession>A0AAD6HI45</accession>